<feature type="region of interest" description="Disordered" evidence="6">
    <location>
        <begin position="211"/>
        <end position="230"/>
    </location>
</feature>
<evidence type="ECO:0000256" key="1">
    <source>
        <dbReference type="ARBA" id="ARBA00022801"/>
    </source>
</evidence>
<proteinExistence type="inferred from homology"/>
<dbReference type="Pfam" id="PF00149">
    <property type="entry name" value="Metallophos"/>
    <property type="match status" value="1"/>
</dbReference>
<keyword evidence="9" id="KW-1185">Reference proteome</keyword>
<protein>
    <recommendedName>
        <fullName evidence="3">Sphingomyelin phosphodiesterase</fullName>
    </recommendedName>
</protein>
<feature type="binding site" evidence="4">
    <location>
        <position position="501"/>
    </location>
    <ligand>
        <name>Zn(2+)</name>
        <dbReference type="ChEBI" id="CHEBI:29105"/>
        <label>2</label>
    </ligand>
</feature>
<feature type="binding site" evidence="4">
    <location>
        <position position="244"/>
    </location>
    <ligand>
        <name>Zn(2+)</name>
        <dbReference type="ChEBI" id="CHEBI:29105"/>
        <label>1</label>
    </ligand>
</feature>
<feature type="binding site" evidence="4">
    <location>
        <position position="316"/>
    </location>
    <ligand>
        <name>Zn(2+)</name>
        <dbReference type="ChEBI" id="CHEBI:29105"/>
        <label>2</label>
    </ligand>
</feature>
<sequence>MSSDQPTESTPLILAPSSSPSDNQLEQTNLSTTTNNQNNSNNNNNNNNSHAESTTNLQTQHSSNLKKLQSRTRTLTLMLSILLSSLGIYFYNSSTSNDLINELASSIENLSTCASCKALLIPLISIAHLGDQKFYDTLVTFCTRLNIQDPQVCRGALGAQAPIIAHSLRSISISGQTATLFCTKTFGLCEEPPVRDWLGIPLPPFPIKSSSTNNLNVSSRHQTNHHRRRSVKKPIQVIHLSDLHIDRQYSIGADANCNRNLCCRTDQPTSTPNVTQSPAGPYGNHNCDSPESLYVSMLRALEEYASEAAFVVHTGDMVDHAVWNSVRREVEDGIGQGHSQFTTHSNKPLYGVIGNHDVAPTNSFPRNTTITTLSSQWDLELFADTWERWIGQQGSRSVSSMSGCFSRIHPGTNLKIISLNTGLWYKANFWLYDSDEFQPDPNGILTWLIEELKDSEEKGQKVWLMGHLSPGKSDCLRQPSRYLNQIMRRFKNTISASLFGHTHRSEWEIVYEDPRNPTRESAIGMIYIGPALTPESGNPAFRVYDVDPETYEILDFHEIITNLTEPGFQTGPRWFKYYSARETYGNIISEDQRRSYVDGGRALDGNFWHLVTEVLENSYPEFEKFYNRLTRGAGFKDDWRPCFSGNCRKKWVRNLRSSESEFNGYPNRVGLNIDSIESEGEDGDLYHHNHREGVEEDFGDEHVCGDLASLFKSAKKRFAHLNHKKVSH</sequence>
<evidence type="ECO:0000259" key="7">
    <source>
        <dbReference type="Pfam" id="PF00149"/>
    </source>
</evidence>
<comment type="similarity">
    <text evidence="3">Belongs to the acid sphingomyelinase family.</text>
</comment>
<dbReference type="PIRSF" id="PIRSF000948">
    <property type="entry name" value="Sphingomy_PDE"/>
    <property type="match status" value="1"/>
</dbReference>
<feature type="region of interest" description="Disordered" evidence="6">
    <location>
        <begin position="1"/>
        <end position="65"/>
    </location>
</feature>
<dbReference type="GO" id="GO:0046872">
    <property type="term" value="F:metal ion binding"/>
    <property type="evidence" value="ECO:0007669"/>
    <property type="project" value="UniProtKB-KW"/>
</dbReference>
<dbReference type="GO" id="GO:0006685">
    <property type="term" value="P:sphingomyelin catabolic process"/>
    <property type="evidence" value="ECO:0007669"/>
    <property type="project" value="UniProtKB-UniRule"/>
</dbReference>
<keyword evidence="2" id="KW-0325">Glycoprotein</keyword>
<dbReference type="InterPro" id="IPR029052">
    <property type="entry name" value="Metallo-depent_PP-like"/>
</dbReference>
<evidence type="ECO:0000313" key="8">
    <source>
        <dbReference type="EMBL" id="CAH7686937.1"/>
    </source>
</evidence>
<keyword evidence="3" id="KW-0326">Glycosidase</keyword>
<evidence type="ECO:0000256" key="5">
    <source>
        <dbReference type="PIRSR" id="PIRSR000948-2"/>
    </source>
</evidence>
<dbReference type="EMBL" id="CALTRL010005823">
    <property type="protein sequence ID" value="CAH7686937.1"/>
    <property type="molecule type" value="Genomic_DNA"/>
</dbReference>
<feature type="domain" description="Calcineurin-like phosphoesterase" evidence="7">
    <location>
        <begin position="236"/>
        <end position="504"/>
    </location>
</feature>
<feature type="binding site" evidence="4">
    <location>
        <position position="503"/>
    </location>
    <ligand>
        <name>Zn(2+)</name>
        <dbReference type="ChEBI" id="CHEBI:29105"/>
        <label>1</label>
    </ligand>
</feature>
<feature type="binding site" evidence="4">
    <location>
        <position position="316"/>
    </location>
    <ligand>
        <name>Zn(2+)</name>
        <dbReference type="ChEBI" id="CHEBI:29105"/>
        <label>1</label>
    </ligand>
</feature>
<feature type="compositionally biased region" description="Low complexity" evidence="6">
    <location>
        <begin position="23"/>
        <end position="56"/>
    </location>
</feature>
<keyword evidence="1 3" id="KW-0378">Hydrolase</keyword>
<dbReference type="InterPro" id="IPR011160">
    <property type="entry name" value="Sphingomy_PDE"/>
</dbReference>
<evidence type="ECO:0000256" key="4">
    <source>
        <dbReference type="PIRSR" id="PIRSR000948-1"/>
    </source>
</evidence>
<name>A0AAV0BK34_PHAPC</name>
<evidence type="ECO:0000313" key="9">
    <source>
        <dbReference type="Proteomes" id="UP001153365"/>
    </source>
</evidence>
<dbReference type="AlphaFoldDB" id="A0AAV0BK34"/>
<comment type="function">
    <text evidence="3">Converts sphingomyelin to ceramide.</text>
</comment>
<dbReference type="Gene3D" id="3.60.21.10">
    <property type="match status" value="1"/>
</dbReference>
<dbReference type="GO" id="GO:0004767">
    <property type="term" value="F:sphingomyelin phosphodiesterase activity"/>
    <property type="evidence" value="ECO:0007669"/>
    <property type="project" value="UniProtKB-UniRule"/>
</dbReference>
<evidence type="ECO:0000256" key="3">
    <source>
        <dbReference type="PIRNR" id="PIRNR000948"/>
    </source>
</evidence>
<comment type="caution">
    <text evidence="8">The sequence shown here is derived from an EMBL/GenBank/DDBJ whole genome shotgun (WGS) entry which is preliminary data.</text>
</comment>
<dbReference type="InterPro" id="IPR004843">
    <property type="entry name" value="Calcineurin-like_PHP"/>
</dbReference>
<dbReference type="GO" id="GO:0005615">
    <property type="term" value="C:extracellular space"/>
    <property type="evidence" value="ECO:0007669"/>
    <property type="project" value="TreeGrafter"/>
</dbReference>
<keyword evidence="5" id="KW-1015">Disulfide bond</keyword>
<dbReference type="InterPro" id="IPR041805">
    <property type="entry name" value="ASMase/PPN1_MPP"/>
</dbReference>
<feature type="binding site" evidence="4">
    <location>
        <position position="467"/>
    </location>
    <ligand>
        <name>Zn(2+)</name>
        <dbReference type="ChEBI" id="CHEBI:29105"/>
        <label>2</label>
    </ligand>
</feature>
<evidence type="ECO:0000256" key="2">
    <source>
        <dbReference type="ARBA" id="ARBA00023180"/>
    </source>
</evidence>
<feature type="disulfide bond" evidence="5">
    <location>
        <begin position="142"/>
        <end position="153"/>
    </location>
</feature>
<comment type="cofactor">
    <cofactor evidence="4">
        <name>Zn(2+)</name>
        <dbReference type="ChEBI" id="CHEBI:29105"/>
    </cofactor>
    <text evidence="4">Binds 2 Zn(2+) ions per subunit.</text>
</comment>
<dbReference type="PANTHER" id="PTHR10340:SF34">
    <property type="entry name" value="SPHINGOMYELIN PHOSPHODIESTERASE"/>
    <property type="match status" value="1"/>
</dbReference>
<dbReference type="CDD" id="cd00842">
    <property type="entry name" value="MPP_ASMase"/>
    <property type="match status" value="1"/>
</dbReference>
<feature type="binding site" evidence="4">
    <location>
        <position position="242"/>
    </location>
    <ligand>
        <name>Zn(2+)</name>
        <dbReference type="ChEBI" id="CHEBI:29105"/>
        <label>1</label>
    </ligand>
</feature>
<reference evidence="8" key="1">
    <citation type="submission" date="2022-06" db="EMBL/GenBank/DDBJ databases">
        <authorList>
            <consortium name="SYNGENTA / RWTH Aachen University"/>
        </authorList>
    </citation>
    <scope>NUCLEOTIDE SEQUENCE</scope>
</reference>
<organism evidence="8 9">
    <name type="scientific">Phakopsora pachyrhizi</name>
    <name type="common">Asian soybean rust disease fungus</name>
    <dbReference type="NCBI Taxonomy" id="170000"/>
    <lineage>
        <taxon>Eukaryota</taxon>
        <taxon>Fungi</taxon>
        <taxon>Dikarya</taxon>
        <taxon>Basidiomycota</taxon>
        <taxon>Pucciniomycotina</taxon>
        <taxon>Pucciniomycetes</taxon>
        <taxon>Pucciniales</taxon>
        <taxon>Phakopsoraceae</taxon>
        <taxon>Phakopsora</taxon>
    </lineage>
</organism>
<dbReference type="PANTHER" id="PTHR10340">
    <property type="entry name" value="SPHINGOMYELIN PHOSPHODIESTERASE"/>
    <property type="match status" value="1"/>
</dbReference>
<feature type="binding site" evidence="4">
    <location>
        <position position="355"/>
    </location>
    <ligand>
        <name>Zn(2+)</name>
        <dbReference type="ChEBI" id="CHEBI:29105"/>
        <label>2</label>
    </ligand>
</feature>
<dbReference type="GO" id="GO:0016798">
    <property type="term" value="F:hydrolase activity, acting on glycosyl bonds"/>
    <property type="evidence" value="ECO:0007669"/>
    <property type="project" value="UniProtKB-KW"/>
</dbReference>
<gene>
    <name evidence="8" type="ORF">PPACK8108_LOCUS21649</name>
</gene>
<dbReference type="GO" id="GO:0016020">
    <property type="term" value="C:membrane"/>
    <property type="evidence" value="ECO:0007669"/>
    <property type="project" value="GOC"/>
</dbReference>
<feature type="compositionally biased region" description="Polar residues" evidence="6">
    <location>
        <begin position="211"/>
        <end position="221"/>
    </location>
</feature>
<accession>A0AAV0BK34</accession>
<keyword evidence="4" id="KW-0862">Zinc</keyword>
<keyword evidence="4" id="KW-0479">Metal-binding</keyword>
<feature type="disulfide bond" evidence="5">
    <location>
        <begin position="257"/>
        <end position="262"/>
    </location>
</feature>
<feature type="disulfide bond" evidence="5">
    <location>
        <begin position="263"/>
        <end position="287"/>
    </location>
</feature>
<dbReference type="Proteomes" id="UP001153365">
    <property type="component" value="Unassembled WGS sequence"/>
</dbReference>
<evidence type="ECO:0000256" key="6">
    <source>
        <dbReference type="SAM" id="MobiDB-lite"/>
    </source>
</evidence>
<dbReference type="SUPFAM" id="SSF56300">
    <property type="entry name" value="Metallo-dependent phosphatases"/>
    <property type="match status" value="1"/>
</dbReference>
<feature type="compositionally biased region" description="Polar residues" evidence="6">
    <location>
        <begin position="1"/>
        <end position="22"/>
    </location>
</feature>